<evidence type="ECO:0000256" key="1">
    <source>
        <dbReference type="ARBA" id="ARBA00023157"/>
    </source>
</evidence>
<dbReference type="GO" id="GO:0005886">
    <property type="term" value="C:plasma membrane"/>
    <property type="evidence" value="ECO:0007669"/>
    <property type="project" value="TreeGrafter"/>
</dbReference>
<dbReference type="PROSITE" id="PS50022">
    <property type="entry name" value="FA58C_3"/>
    <property type="match status" value="2"/>
</dbReference>
<dbReference type="Gene3D" id="2.10.25.10">
    <property type="entry name" value="Laminin"/>
    <property type="match status" value="2"/>
</dbReference>
<dbReference type="InterPro" id="IPR050633">
    <property type="entry name" value="Neuropilin_MCO_CoagFactor"/>
</dbReference>
<keyword evidence="6" id="KW-1185">Reference proteome</keyword>
<dbReference type="PROSITE" id="PS00022">
    <property type="entry name" value="EGF_1"/>
    <property type="match status" value="2"/>
</dbReference>
<accession>A0A8C4ZVS4</accession>
<dbReference type="FunFam" id="2.60.120.260:FF:000002">
    <property type="entry name" value="Coagulation factor VIII"/>
    <property type="match status" value="2"/>
</dbReference>
<dbReference type="PROSITE" id="PS01286">
    <property type="entry name" value="FA58C_2"/>
    <property type="match status" value="2"/>
</dbReference>
<dbReference type="CDD" id="cd00057">
    <property type="entry name" value="FA58C"/>
    <property type="match status" value="2"/>
</dbReference>
<dbReference type="PROSITE" id="PS01186">
    <property type="entry name" value="EGF_2"/>
    <property type="match status" value="1"/>
</dbReference>
<feature type="disulfide bond" evidence="2">
    <location>
        <begin position="81"/>
        <end position="90"/>
    </location>
</feature>
<dbReference type="SUPFAM" id="SSF49785">
    <property type="entry name" value="Galactose-binding domain-like"/>
    <property type="match status" value="2"/>
</dbReference>
<dbReference type="SMART" id="SM00231">
    <property type="entry name" value="FA58C"/>
    <property type="match status" value="2"/>
</dbReference>
<name>A0A8C4ZVS4_GADMO</name>
<dbReference type="AlphaFoldDB" id="A0A8C4ZVS4"/>
<evidence type="ECO:0000313" key="6">
    <source>
        <dbReference type="Proteomes" id="UP000694546"/>
    </source>
</evidence>
<protein>
    <submittedName>
        <fullName evidence="5">Milk fat globule EGF and factor V/VIII domain containing</fullName>
    </submittedName>
</protein>
<dbReference type="Pfam" id="PF00754">
    <property type="entry name" value="F5_F8_type_C"/>
    <property type="match status" value="2"/>
</dbReference>
<dbReference type="SUPFAM" id="SSF57196">
    <property type="entry name" value="EGF/Laminin"/>
    <property type="match status" value="2"/>
</dbReference>
<feature type="domain" description="EGF-like" evidence="4">
    <location>
        <begin position="51"/>
        <end position="91"/>
    </location>
</feature>
<dbReference type="SMART" id="SM00181">
    <property type="entry name" value="EGF"/>
    <property type="match status" value="2"/>
</dbReference>
<reference evidence="5" key="1">
    <citation type="submission" date="2025-08" db="UniProtKB">
        <authorList>
            <consortium name="Ensembl"/>
        </authorList>
    </citation>
    <scope>IDENTIFICATION</scope>
</reference>
<gene>
    <name evidence="5" type="primary">MFGE8</name>
</gene>
<keyword evidence="2" id="KW-0245">EGF-like domain</keyword>
<proteinExistence type="predicted"/>
<dbReference type="Proteomes" id="UP000694546">
    <property type="component" value="Chromosome 14"/>
</dbReference>
<comment type="caution">
    <text evidence="2">Lacks conserved residue(s) required for the propagation of feature annotation.</text>
</comment>
<keyword evidence="1 2" id="KW-1015">Disulfide bond</keyword>
<evidence type="ECO:0000259" key="4">
    <source>
        <dbReference type="PROSITE" id="PS50026"/>
    </source>
</evidence>
<dbReference type="GO" id="GO:0038023">
    <property type="term" value="F:signaling receptor activity"/>
    <property type="evidence" value="ECO:0007669"/>
    <property type="project" value="TreeGrafter"/>
</dbReference>
<dbReference type="CDD" id="cd00054">
    <property type="entry name" value="EGF_CA"/>
    <property type="match status" value="2"/>
</dbReference>
<feature type="domain" description="EGF-like" evidence="4">
    <location>
        <begin position="94"/>
        <end position="138"/>
    </location>
</feature>
<dbReference type="PROSITE" id="PS01285">
    <property type="entry name" value="FA58C_1"/>
    <property type="match status" value="1"/>
</dbReference>
<dbReference type="InterPro" id="IPR000421">
    <property type="entry name" value="FA58C"/>
</dbReference>
<dbReference type="InterPro" id="IPR008979">
    <property type="entry name" value="Galactose-bd-like_sf"/>
</dbReference>
<dbReference type="InterPro" id="IPR000742">
    <property type="entry name" value="EGF"/>
</dbReference>
<dbReference type="Pfam" id="PF00008">
    <property type="entry name" value="EGF"/>
    <property type="match status" value="2"/>
</dbReference>
<dbReference type="PANTHER" id="PTHR46806">
    <property type="entry name" value="F5/8 TYPE C DOMAIN-CONTAINING PROTEIN"/>
    <property type="match status" value="1"/>
</dbReference>
<organism evidence="5 6">
    <name type="scientific">Gadus morhua</name>
    <name type="common">Atlantic cod</name>
    <dbReference type="NCBI Taxonomy" id="8049"/>
    <lineage>
        <taxon>Eukaryota</taxon>
        <taxon>Metazoa</taxon>
        <taxon>Chordata</taxon>
        <taxon>Craniata</taxon>
        <taxon>Vertebrata</taxon>
        <taxon>Euteleostomi</taxon>
        <taxon>Actinopterygii</taxon>
        <taxon>Neopterygii</taxon>
        <taxon>Teleostei</taxon>
        <taxon>Neoteleostei</taxon>
        <taxon>Acanthomorphata</taxon>
        <taxon>Zeiogadaria</taxon>
        <taxon>Gadariae</taxon>
        <taxon>Gadiformes</taxon>
        <taxon>Gadoidei</taxon>
        <taxon>Gadidae</taxon>
        <taxon>Gadus</taxon>
    </lineage>
</organism>
<dbReference type="PANTHER" id="PTHR46806:SF11">
    <property type="entry name" value="MILK FAT GLOBULE EGF AND FACTOR V_VIII DOMAIN CONTAINING"/>
    <property type="match status" value="1"/>
</dbReference>
<evidence type="ECO:0000256" key="2">
    <source>
        <dbReference type="PROSITE-ProRule" id="PRU00076"/>
    </source>
</evidence>
<dbReference type="Ensembl" id="ENSGMOT00000075273.1">
    <property type="protein sequence ID" value="ENSGMOP00000023326.1"/>
    <property type="gene ID" value="ENSGMOG00000015146.2"/>
</dbReference>
<dbReference type="GeneTree" id="ENSGT00940000156049"/>
<feature type="disulfide bond" evidence="2">
    <location>
        <begin position="128"/>
        <end position="137"/>
    </location>
</feature>
<reference evidence="5" key="2">
    <citation type="submission" date="2025-09" db="UniProtKB">
        <authorList>
            <consortium name="Ensembl"/>
        </authorList>
    </citation>
    <scope>IDENTIFICATION</scope>
</reference>
<feature type="domain" description="F5/8 type C" evidence="3">
    <location>
        <begin position="302"/>
        <end position="459"/>
    </location>
</feature>
<sequence length="461" mass="51184">MGNQKPGKTQTYSHAFAFLHGEIKYQHRNTWTQTPFDRLIIVNEFSDEQHNPSSCENIVNLCDNGGTCVMAVGDDPFICICSDGFAGDTCNLTETGPCSPNPCRNDGSCEAISPTRRGDVFGEYLCRCQPGFDGAHCQISCTALLGMEGGGILASQLSASSIHYGVMGLQSWGPGLARLNNQGIVNAWTSAADDRNPWIEVNMGKKMRMSGIITQGASRMGTAEYIKAFKIATSFDGSSYSILRVEGMRHDKVFVANIDNESTKTNLFEPPVVAQYIRVIPVVCRKACTLRMELVGCELNGCSEPMGMKSRLVSDGQLTASSAHRTWGIDSFTWHPQFARLDKQGKTNAWAAATHNRSEWIQVDLEKTKRITGIITQGAKDFGVMQFVSMFKVAYSDDGQIWTVVKEQNGFKEQIFLGNVDNNSHKKNLFEPAFYARYVRVVPWEWHERITLRMELLGCDD</sequence>
<feature type="disulfide bond" evidence="2">
    <location>
        <begin position="62"/>
        <end position="79"/>
    </location>
</feature>
<evidence type="ECO:0000313" key="5">
    <source>
        <dbReference type="Ensembl" id="ENSGMOP00000023326.1"/>
    </source>
</evidence>
<dbReference type="Gene3D" id="2.60.120.260">
    <property type="entry name" value="Galactose-binding domain-like"/>
    <property type="match status" value="2"/>
</dbReference>
<dbReference type="PROSITE" id="PS50026">
    <property type="entry name" value="EGF_3"/>
    <property type="match status" value="2"/>
</dbReference>
<feature type="domain" description="F5/8 type C" evidence="3">
    <location>
        <begin position="141"/>
        <end position="297"/>
    </location>
</feature>
<evidence type="ECO:0000259" key="3">
    <source>
        <dbReference type="PROSITE" id="PS50022"/>
    </source>
</evidence>